<dbReference type="Pfam" id="PF00175">
    <property type="entry name" value="NAD_binding_1"/>
    <property type="match status" value="1"/>
</dbReference>
<evidence type="ECO:0000313" key="10">
    <source>
        <dbReference type="Proteomes" id="UP000218968"/>
    </source>
</evidence>
<dbReference type="PROSITE" id="PS51384">
    <property type="entry name" value="FAD_FR"/>
    <property type="match status" value="1"/>
</dbReference>
<dbReference type="RefSeq" id="WP_096296595.1">
    <property type="nucleotide sequence ID" value="NZ_CP023406.1"/>
</dbReference>
<comment type="cofactor">
    <cofactor evidence="5">
        <name>[2Fe-2S] cluster</name>
        <dbReference type="ChEBI" id="CHEBI:190135"/>
    </cofactor>
</comment>
<feature type="chain" id="PRO_5013398616" description="FAD-binding FR-type domain-containing protein" evidence="7">
    <location>
        <begin position="29"/>
        <end position="439"/>
    </location>
</feature>
<proteinExistence type="predicted"/>
<feature type="transmembrane region" description="Helical" evidence="6">
    <location>
        <begin position="38"/>
        <end position="61"/>
    </location>
</feature>
<dbReference type="GO" id="GO:0016491">
    <property type="term" value="F:oxidoreductase activity"/>
    <property type="evidence" value="ECO:0007669"/>
    <property type="project" value="InterPro"/>
</dbReference>
<dbReference type="InterPro" id="IPR017927">
    <property type="entry name" value="FAD-bd_FR_type"/>
</dbReference>
<dbReference type="Pfam" id="PF08022">
    <property type="entry name" value="FAD_binding_8"/>
    <property type="match status" value="1"/>
</dbReference>
<dbReference type="PANTHER" id="PTHR47354">
    <property type="entry name" value="NADH OXIDOREDUCTASE HCR"/>
    <property type="match status" value="1"/>
</dbReference>
<evidence type="ECO:0000256" key="1">
    <source>
        <dbReference type="ARBA" id="ARBA00004141"/>
    </source>
</evidence>
<feature type="transmembrane region" description="Helical" evidence="6">
    <location>
        <begin position="120"/>
        <end position="140"/>
    </location>
</feature>
<evidence type="ECO:0000259" key="8">
    <source>
        <dbReference type="PROSITE" id="PS51384"/>
    </source>
</evidence>
<evidence type="ECO:0000256" key="7">
    <source>
        <dbReference type="SAM" id="SignalP"/>
    </source>
</evidence>
<evidence type="ECO:0000256" key="6">
    <source>
        <dbReference type="SAM" id="Phobius"/>
    </source>
</evidence>
<dbReference type="AlphaFoldDB" id="A0A290XAT0"/>
<dbReference type="PANTHER" id="PTHR47354:SF5">
    <property type="entry name" value="PROTEIN RFBI"/>
    <property type="match status" value="1"/>
</dbReference>
<protein>
    <recommendedName>
        <fullName evidence="8">FAD-binding FR-type domain-containing protein</fullName>
    </recommendedName>
</protein>
<dbReference type="KEGG" id="lum:CNR27_01365"/>
<keyword evidence="3 6" id="KW-1133">Transmembrane helix</keyword>
<dbReference type="InterPro" id="IPR013112">
    <property type="entry name" value="FAD-bd_8"/>
</dbReference>
<dbReference type="SUPFAM" id="SSF52343">
    <property type="entry name" value="Ferredoxin reductase-like, C-terminal NADP-linked domain"/>
    <property type="match status" value="1"/>
</dbReference>
<feature type="transmembrane region" description="Helical" evidence="6">
    <location>
        <begin position="82"/>
        <end position="100"/>
    </location>
</feature>
<sequence>MNTRWRRLALWLLAWMAAALLPMAIALAGDAPAVRGRIVETGAMLGLLGLGVLAAQALTSGRQRWFARGLGQDDVLQFHRQTGLLGWGLVLAHPLTMFLGDTRFLDYLDPREDWLRATSLWCALLAATWLTATSLGRLSFGLQYEHWRALHGALALLVVAIGLGHALMVGHYTAPMWKKAALAVVVGASLYAVLENRVLRPRRLARRPWTVQSVRTARDGSHVLRLLPSGHPGLDFRPGQYAWITIGETPWRLQQHPFSISSSADDRTLEFTIKPLGDFTGRVGALTPGMRAFVEGPYGEFAYLPSRCPHGAVFIAGGVGITPIMSMLRTASDRRASAPLWLLYGNPGWDDVLFRDELEALAQALPLTVIHVLEAPPDGWTGETGHIDGNLLDRRLPRDLPQLPVYVCGPEALANAVEPELIARGVPSDRLYSERFNLV</sequence>
<evidence type="ECO:0000256" key="5">
    <source>
        <dbReference type="ARBA" id="ARBA00034078"/>
    </source>
</evidence>
<reference evidence="10" key="1">
    <citation type="submission" date="2017-09" db="EMBL/GenBank/DDBJ databases">
        <title>Luteimonas liuhanmingii sp.nov., isolated from the intestinal contents of Tibetan Plateau Pika in Yushu, Qinghai Province, China.</title>
        <authorList>
            <person name="Gui Z."/>
        </authorList>
    </citation>
    <scope>NUCLEOTIDE SEQUENCE [LARGE SCALE GENOMIC DNA]</scope>
    <source>
        <strain evidence="10">100111</strain>
    </source>
</reference>
<dbReference type="InterPro" id="IPR050415">
    <property type="entry name" value="MRET"/>
</dbReference>
<evidence type="ECO:0000313" key="9">
    <source>
        <dbReference type="EMBL" id="ATD66265.1"/>
    </source>
</evidence>
<evidence type="ECO:0000256" key="3">
    <source>
        <dbReference type="ARBA" id="ARBA00022989"/>
    </source>
</evidence>
<dbReference type="Pfam" id="PF01794">
    <property type="entry name" value="Ferric_reduct"/>
    <property type="match status" value="1"/>
</dbReference>
<dbReference type="Gene3D" id="2.40.30.10">
    <property type="entry name" value="Translation factors"/>
    <property type="match status" value="1"/>
</dbReference>
<dbReference type="GO" id="GO:0016020">
    <property type="term" value="C:membrane"/>
    <property type="evidence" value="ECO:0007669"/>
    <property type="project" value="UniProtKB-SubCell"/>
</dbReference>
<keyword evidence="2 6" id="KW-0812">Transmembrane</keyword>
<accession>A0A290XAT0</accession>
<name>A0A290XAT0_9GAMM</name>
<dbReference type="PRINTS" id="PR00406">
    <property type="entry name" value="CYTB5RDTASE"/>
</dbReference>
<feature type="transmembrane region" description="Helical" evidence="6">
    <location>
        <begin position="180"/>
        <end position="199"/>
    </location>
</feature>
<feature type="transmembrane region" description="Helical" evidence="6">
    <location>
        <begin position="152"/>
        <end position="174"/>
    </location>
</feature>
<evidence type="ECO:0000256" key="2">
    <source>
        <dbReference type="ARBA" id="ARBA00022692"/>
    </source>
</evidence>
<keyword evidence="4 6" id="KW-0472">Membrane</keyword>
<dbReference type="InterPro" id="IPR001709">
    <property type="entry name" value="Flavoprot_Pyr_Nucl_cyt_Rdtase"/>
</dbReference>
<dbReference type="Proteomes" id="UP000218968">
    <property type="component" value="Chromosome"/>
</dbReference>
<dbReference type="InterPro" id="IPR039261">
    <property type="entry name" value="FNR_nucleotide-bd"/>
</dbReference>
<comment type="subcellular location">
    <subcellularLocation>
        <location evidence="1">Membrane</location>
        <topology evidence="1">Multi-pass membrane protein</topology>
    </subcellularLocation>
</comment>
<gene>
    <name evidence="9" type="ORF">CNR27_01365</name>
</gene>
<dbReference type="SUPFAM" id="SSF63380">
    <property type="entry name" value="Riboflavin synthase domain-like"/>
    <property type="match status" value="1"/>
</dbReference>
<feature type="signal peptide" evidence="7">
    <location>
        <begin position="1"/>
        <end position="28"/>
    </location>
</feature>
<dbReference type="Gene3D" id="3.40.50.80">
    <property type="entry name" value="Nucleotide-binding domain of ferredoxin-NADP reductase (FNR) module"/>
    <property type="match status" value="1"/>
</dbReference>
<organism evidence="9 10">
    <name type="scientific">Luteimonas chenhongjianii</name>
    <dbReference type="NCBI Taxonomy" id="2006110"/>
    <lineage>
        <taxon>Bacteria</taxon>
        <taxon>Pseudomonadati</taxon>
        <taxon>Pseudomonadota</taxon>
        <taxon>Gammaproteobacteria</taxon>
        <taxon>Lysobacterales</taxon>
        <taxon>Lysobacteraceae</taxon>
        <taxon>Luteimonas</taxon>
    </lineage>
</organism>
<evidence type="ECO:0000256" key="4">
    <source>
        <dbReference type="ARBA" id="ARBA00023136"/>
    </source>
</evidence>
<dbReference type="InterPro" id="IPR017938">
    <property type="entry name" value="Riboflavin_synthase-like_b-brl"/>
</dbReference>
<dbReference type="InterPro" id="IPR013130">
    <property type="entry name" value="Fe3_Rdtase_TM_dom"/>
</dbReference>
<dbReference type="OrthoDB" id="9796486at2"/>
<dbReference type="PRINTS" id="PR00371">
    <property type="entry name" value="FPNCR"/>
</dbReference>
<feature type="domain" description="FAD-binding FR-type" evidence="8">
    <location>
        <begin position="204"/>
        <end position="304"/>
    </location>
</feature>
<dbReference type="InterPro" id="IPR001433">
    <property type="entry name" value="OxRdtase_FAD/NAD-bd"/>
</dbReference>
<keyword evidence="7" id="KW-0732">Signal</keyword>
<dbReference type="EMBL" id="CP023406">
    <property type="protein sequence ID" value="ATD66265.1"/>
    <property type="molecule type" value="Genomic_DNA"/>
</dbReference>
<dbReference type="CDD" id="cd06198">
    <property type="entry name" value="FNR_like_3"/>
    <property type="match status" value="1"/>
</dbReference>
<keyword evidence="10" id="KW-1185">Reference proteome</keyword>